<keyword evidence="1" id="KW-0732">Signal</keyword>
<feature type="signal peptide" evidence="1">
    <location>
        <begin position="1"/>
        <end position="19"/>
    </location>
</feature>
<comment type="caution">
    <text evidence="2">The sequence shown here is derived from an EMBL/GenBank/DDBJ whole genome shotgun (WGS) entry which is preliminary data.</text>
</comment>
<keyword evidence="3" id="KW-1185">Reference proteome</keyword>
<evidence type="ECO:0000313" key="3">
    <source>
        <dbReference type="Proteomes" id="UP000516437"/>
    </source>
</evidence>
<evidence type="ECO:0008006" key="4">
    <source>
        <dbReference type="Google" id="ProtNLM"/>
    </source>
</evidence>
<protein>
    <recommendedName>
        <fullName evidence="4">Secreted protein</fullName>
    </recommendedName>
</protein>
<organism evidence="2 3">
    <name type="scientific">Morella rubra</name>
    <name type="common">Chinese bayberry</name>
    <dbReference type="NCBI Taxonomy" id="262757"/>
    <lineage>
        <taxon>Eukaryota</taxon>
        <taxon>Viridiplantae</taxon>
        <taxon>Streptophyta</taxon>
        <taxon>Embryophyta</taxon>
        <taxon>Tracheophyta</taxon>
        <taxon>Spermatophyta</taxon>
        <taxon>Magnoliopsida</taxon>
        <taxon>eudicotyledons</taxon>
        <taxon>Gunneridae</taxon>
        <taxon>Pentapetalae</taxon>
        <taxon>rosids</taxon>
        <taxon>fabids</taxon>
        <taxon>Fagales</taxon>
        <taxon>Myricaceae</taxon>
        <taxon>Morella</taxon>
    </lineage>
</organism>
<dbReference type="AlphaFoldDB" id="A0A6A1WPE3"/>
<evidence type="ECO:0000256" key="1">
    <source>
        <dbReference type="SAM" id="SignalP"/>
    </source>
</evidence>
<proteinExistence type="predicted"/>
<accession>A0A6A1WPE3</accession>
<name>A0A6A1WPE3_9ROSI</name>
<sequence>MVSMVSFLFGGALSTICFCRSMNVEPLLANNLRRLITGSLLNSATARSACTRSYPYTFSALPLHISDRIQSQRKIPKARSSPFSLLTSDDAEMDAGEAMNLVQ</sequence>
<gene>
    <name evidence="2" type="ORF">CJ030_MR2G024704</name>
</gene>
<evidence type="ECO:0000313" key="2">
    <source>
        <dbReference type="EMBL" id="KAB1224670.1"/>
    </source>
</evidence>
<dbReference type="EMBL" id="RXIC02000020">
    <property type="protein sequence ID" value="KAB1224670.1"/>
    <property type="molecule type" value="Genomic_DNA"/>
</dbReference>
<reference evidence="2 3" key="1">
    <citation type="journal article" date="2019" name="Plant Biotechnol. J.">
        <title>The red bayberry genome and genetic basis of sex determination.</title>
        <authorList>
            <person name="Jia H.M."/>
            <person name="Jia H.J."/>
            <person name="Cai Q.L."/>
            <person name="Wang Y."/>
            <person name="Zhao H.B."/>
            <person name="Yang W.F."/>
            <person name="Wang G.Y."/>
            <person name="Li Y.H."/>
            <person name="Zhan D.L."/>
            <person name="Shen Y.T."/>
            <person name="Niu Q.F."/>
            <person name="Chang L."/>
            <person name="Qiu J."/>
            <person name="Zhao L."/>
            <person name="Xie H.B."/>
            <person name="Fu W.Y."/>
            <person name="Jin J."/>
            <person name="Li X.W."/>
            <person name="Jiao Y."/>
            <person name="Zhou C.C."/>
            <person name="Tu T."/>
            <person name="Chai C.Y."/>
            <person name="Gao J.L."/>
            <person name="Fan L.J."/>
            <person name="van de Weg E."/>
            <person name="Wang J.Y."/>
            <person name="Gao Z.S."/>
        </authorList>
    </citation>
    <scope>NUCLEOTIDE SEQUENCE [LARGE SCALE GENOMIC DNA]</scope>
    <source>
        <tissue evidence="2">Leaves</tissue>
    </source>
</reference>
<feature type="chain" id="PRO_5025445940" description="Secreted protein" evidence="1">
    <location>
        <begin position="20"/>
        <end position="103"/>
    </location>
</feature>
<dbReference type="Proteomes" id="UP000516437">
    <property type="component" value="Chromosome 2"/>
</dbReference>